<keyword evidence="18" id="KW-1185">Reference proteome</keyword>
<comment type="similarity">
    <text evidence="2">In the C-terminal section; belongs to the transpeptidase family.</text>
</comment>
<feature type="domain" description="Glycosyl transferase family 51" evidence="15">
    <location>
        <begin position="61"/>
        <end position="236"/>
    </location>
</feature>
<dbReference type="SUPFAM" id="SSF53955">
    <property type="entry name" value="Lysozyme-like"/>
    <property type="match status" value="1"/>
</dbReference>
<dbReference type="AlphaFoldDB" id="A0AAW6RP49"/>
<accession>A0AAW6RP49</accession>
<evidence type="ECO:0000256" key="12">
    <source>
        <dbReference type="SAM" id="MobiDB-lite"/>
    </source>
</evidence>
<dbReference type="InterPro" id="IPR023346">
    <property type="entry name" value="Lysozyme-like_dom_sf"/>
</dbReference>
<dbReference type="GO" id="GO:0009252">
    <property type="term" value="P:peptidoglycan biosynthetic process"/>
    <property type="evidence" value="ECO:0007669"/>
    <property type="project" value="InterPro"/>
</dbReference>
<evidence type="ECO:0000256" key="8">
    <source>
        <dbReference type="ARBA" id="ARBA00022801"/>
    </source>
</evidence>
<feature type="compositionally biased region" description="Low complexity" evidence="12">
    <location>
        <begin position="648"/>
        <end position="665"/>
    </location>
</feature>
<keyword evidence="4" id="KW-0121">Carboxypeptidase</keyword>
<comment type="similarity">
    <text evidence="3">In the N-terminal section; belongs to the glycosyltransferase 51 family.</text>
</comment>
<evidence type="ECO:0000256" key="11">
    <source>
        <dbReference type="ARBA" id="ARBA00049902"/>
    </source>
</evidence>
<feature type="chain" id="PRO_5043465117" description="peptidoglycan glycosyltransferase" evidence="13">
    <location>
        <begin position="25"/>
        <end position="763"/>
    </location>
</feature>
<dbReference type="EMBL" id="JARVII010000010">
    <property type="protein sequence ID" value="MDG9699310.1"/>
    <property type="molecule type" value="Genomic_DNA"/>
</dbReference>
<organism evidence="17 18">
    <name type="scientific">Ottowia cancrivicina</name>
    <dbReference type="NCBI Taxonomy" id="3040346"/>
    <lineage>
        <taxon>Bacteria</taxon>
        <taxon>Pseudomonadati</taxon>
        <taxon>Pseudomonadota</taxon>
        <taxon>Betaproteobacteria</taxon>
        <taxon>Burkholderiales</taxon>
        <taxon>Comamonadaceae</taxon>
        <taxon>Ottowia</taxon>
    </lineage>
</organism>
<sequence>MFRPSLRCLLPSFLPAFWSAAWLAALLAAAPAHSSSAPTFAQVKADFRSSETWLLDRSGQPLHRLRTDDSARRGAWVALADVSPALRQALVLSEDKRFYEHSGVDWRAVGAAAWGNLWNEKTRGASTLTMQLAGLLDDDLRQGGSGRSLRQKLGQAMMARRLEGGWRKDEILEAYLNLVPFRGELVGLDALARTLFGKAPHGLNDAEAALAAALVRAPNASAARVAQRACGVLSLMRAGQSAEEKRQGCITLELLAAGALPRRAWPASEGPAPHLARRLIAEAARAAPDGLPPPAVPSTLDGPTQRLALQTLRQHLRELRGRNVQDGAVLVLDNATGEALAWVGSSGSDLSQAAEVDGVTALRQPGSALKPFLYAQAIAQRRITAATLLDDSPARLQTGGGLYIPHNHDRRYHGWVSARVALASSLNIPAVRVLGMVSPEAFHRQLHDLGMRLPETSGYYGLSLALGSAEVTLLQLANAYRALANGGRLCPVRLHRASAAEKAAPCPAALDAGAAFIVGDILSDRNARALTFGMDSVLGTRFWSAAKTGTSKDMRDNWAVGYTPRHTVAVWVGNASGQPMHDVSGASGAAPVWAALMRHLHQLAPSPAPAAPEGLERVSVRFDNPPHGEPPRAEWFLPGTVQALFARDSAQSAQDAPQADAASAPKPRITSPVSGSIMALDPDIPPANQRLRLTAAVPAGAAARALRWQAAGRTIGHGPSAAWLPLPGRHTIRLLDRHGQVLDETHIEVRGAALRVNAPAPPR</sequence>
<keyword evidence="13" id="KW-0732">Signal</keyword>
<dbReference type="GO" id="GO:0008955">
    <property type="term" value="F:peptidoglycan glycosyltransferase activity"/>
    <property type="evidence" value="ECO:0007669"/>
    <property type="project" value="UniProtKB-EC"/>
</dbReference>
<evidence type="ECO:0000259" key="16">
    <source>
        <dbReference type="Pfam" id="PF06832"/>
    </source>
</evidence>
<evidence type="ECO:0000259" key="14">
    <source>
        <dbReference type="Pfam" id="PF00905"/>
    </source>
</evidence>
<evidence type="ECO:0000256" key="6">
    <source>
        <dbReference type="ARBA" id="ARBA00022676"/>
    </source>
</evidence>
<feature type="domain" description="Penicillin-binding C-terminal" evidence="16">
    <location>
        <begin position="657"/>
        <end position="743"/>
    </location>
</feature>
<dbReference type="PANTHER" id="PTHR32282:SF15">
    <property type="entry name" value="PENICILLIN-BINDING PROTEIN 1C"/>
    <property type="match status" value="1"/>
</dbReference>
<evidence type="ECO:0000256" key="2">
    <source>
        <dbReference type="ARBA" id="ARBA00007090"/>
    </source>
</evidence>
<protein>
    <recommendedName>
        <fullName evidence="10">peptidoglycan glycosyltransferase</fullName>
        <ecNumber evidence="10">2.4.99.28</ecNumber>
    </recommendedName>
</protein>
<evidence type="ECO:0000256" key="13">
    <source>
        <dbReference type="SAM" id="SignalP"/>
    </source>
</evidence>
<name>A0AAW6RP49_9BURK</name>
<dbReference type="InterPro" id="IPR009647">
    <property type="entry name" value="PBP_C"/>
</dbReference>
<comment type="pathway">
    <text evidence="1">Cell wall biogenesis; peptidoglycan biosynthesis.</text>
</comment>
<evidence type="ECO:0000313" key="17">
    <source>
        <dbReference type="EMBL" id="MDG9699310.1"/>
    </source>
</evidence>
<evidence type="ECO:0000256" key="1">
    <source>
        <dbReference type="ARBA" id="ARBA00004752"/>
    </source>
</evidence>
<keyword evidence="6" id="KW-0328">Glycosyltransferase</keyword>
<dbReference type="EC" id="2.4.99.28" evidence="10"/>
<dbReference type="PANTHER" id="PTHR32282">
    <property type="entry name" value="BINDING PROTEIN TRANSPEPTIDASE, PUTATIVE-RELATED"/>
    <property type="match status" value="1"/>
</dbReference>
<dbReference type="SUPFAM" id="SSF56601">
    <property type="entry name" value="beta-lactamase/transpeptidase-like"/>
    <property type="match status" value="1"/>
</dbReference>
<dbReference type="GO" id="GO:0004180">
    <property type="term" value="F:carboxypeptidase activity"/>
    <property type="evidence" value="ECO:0007669"/>
    <property type="project" value="UniProtKB-KW"/>
</dbReference>
<evidence type="ECO:0000256" key="9">
    <source>
        <dbReference type="ARBA" id="ARBA00023268"/>
    </source>
</evidence>
<dbReference type="InterPro" id="IPR001264">
    <property type="entry name" value="Glyco_trans_51"/>
</dbReference>
<comment type="catalytic activity">
    <reaction evidence="11">
        <text>[GlcNAc-(1-&gt;4)-Mur2Ac(oyl-L-Ala-gamma-D-Glu-L-Lys-D-Ala-D-Ala)](n)-di-trans,octa-cis-undecaprenyl diphosphate + beta-D-GlcNAc-(1-&gt;4)-Mur2Ac(oyl-L-Ala-gamma-D-Glu-L-Lys-D-Ala-D-Ala)-di-trans,octa-cis-undecaprenyl diphosphate = [GlcNAc-(1-&gt;4)-Mur2Ac(oyl-L-Ala-gamma-D-Glu-L-Lys-D-Ala-D-Ala)](n+1)-di-trans,octa-cis-undecaprenyl diphosphate + di-trans,octa-cis-undecaprenyl diphosphate + H(+)</text>
        <dbReference type="Rhea" id="RHEA:23708"/>
        <dbReference type="Rhea" id="RHEA-COMP:9602"/>
        <dbReference type="Rhea" id="RHEA-COMP:9603"/>
        <dbReference type="ChEBI" id="CHEBI:15378"/>
        <dbReference type="ChEBI" id="CHEBI:58405"/>
        <dbReference type="ChEBI" id="CHEBI:60033"/>
        <dbReference type="ChEBI" id="CHEBI:78435"/>
        <dbReference type="EC" id="2.4.99.28"/>
    </reaction>
</comment>
<evidence type="ECO:0000256" key="3">
    <source>
        <dbReference type="ARBA" id="ARBA00007739"/>
    </source>
</evidence>
<evidence type="ECO:0000256" key="7">
    <source>
        <dbReference type="ARBA" id="ARBA00022679"/>
    </source>
</evidence>
<dbReference type="Proteomes" id="UP001237156">
    <property type="component" value="Unassembled WGS sequence"/>
</dbReference>
<evidence type="ECO:0000256" key="10">
    <source>
        <dbReference type="ARBA" id="ARBA00044770"/>
    </source>
</evidence>
<dbReference type="Pfam" id="PF06832">
    <property type="entry name" value="BiPBP_C"/>
    <property type="match status" value="1"/>
</dbReference>
<reference evidence="17 18" key="1">
    <citation type="submission" date="2023-04" db="EMBL/GenBank/DDBJ databases">
        <title>Ottowia paracancer sp. nov., isolated from human stomach.</title>
        <authorList>
            <person name="Song Y."/>
        </authorList>
    </citation>
    <scope>NUCLEOTIDE SEQUENCE [LARGE SCALE GENOMIC DNA]</scope>
    <source>
        <strain evidence="17 18">10c7w1</strain>
    </source>
</reference>
<feature type="region of interest" description="Disordered" evidence="12">
    <location>
        <begin position="648"/>
        <end position="675"/>
    </location>
</feature>
<evidence type="ECO:0000256" key="5">
    <source>
        <dbReference type="ARBA" id="ARBA00022670"/>
    </source>
</evidence>
<evidence type="ECO:0000259" key="15">
    <source>
        <dbReference type="Pfam" id="PF00912"/>
    </source>
</evidence>
<dbReference type="GO" id="GO:0008658">
    <property type="term" value="F:penicillin binding"/>
    <property type="evidence" value="ECO:0007669"/>
    <property type="project" value="InterPro"/>
</dbReference>
<dbReference type="NCBIfam" id="TIGR02073">
    <property type="entry name" value="PBP_1c"/>
    <property type="match status" value="1"/>
</dbReference>
<dbReference type="GO" id="GO:0006508">
    <property type="term" value="P:proteolysis"/>
    <property type="evidence" value="ECO:0007669"/>
    <property type="project" value="UniProtKB-KW"/>
</dbReference>
<dbReference type="Pfam" id="PF00905">
    <property type="entry name" value="Transpeptidase"/>
    <property type="match status" value="1"/>
</dbReference>
<keyword evidence="5" id="KW-0645">Protease</keyword>
<evidence type="ECO:0000256" key="4">
    <source>
        <dbReference type="ARBA" id="ARBA00022645"/>
    </source>
</evidence>
<dbReference type="GO" id="GO:0030288">
    <property type="term" value="C:outer membrane-bounded periplasmic space"/>
    <property type="evidence" value="ECO:0007669"/>
    <property type="project" value="TreeGrafter"/>
</dbReference>
<dbReference type="InterPro" id="IPR001460">
    <property type="entry name" value="PCN-bd_Tpept"/>
</dbReference>
<dbReference type="RefSeq" id="WP_279524239.1">
    <property type="nucleotide sequence ID" value="NZ_JARVII010000010.1"/>
</dbReference>
<dbReference type="InterPro" id="IPR036950">
    <property type="entry name" value="PBP_transglycosylase"/>
</dbReference>
<feature type="domain" description="Penicillin-binding protein transpeptidase" evidence="14">
    <location>
        <begin position="327"/>
        <end position="597"/>
    </location>
</feature>
<gene>
    <name evidence="17" type="primary">pbpC</name>
    <name evidence="17" type="ORF">QB898_06165</name>
</gene>
<keyword evidence="8" id="KW-0378">Hydrolase</keyword>
<keyword evidence="9" id="KW-0511">Multifunctional enzyme</keyword>
<dbReference type="InterPro" id="IPR012338">
    <property type="entry name" value="Beta-lactam/transpept-like"/>
</dbReference>
<dbReference type="Pfam" id="PF00912">
    <property type="entry name" value="Transgly"/>
    <property type="match status" value="1"/>
</dbReference>
<dbReference type="InterPro" id="IPR011815">
    <property type="entry name" value="PBP_1c"/>
</dbReference>
<proteinExistence type="inferred from homology"/>
<dbReference type="Gene3D" id="1.10.3810.10">
    <property type="entry name" value="Biosynthetic peptidoglycan transglycosylase-like"/>
    <property type="match status" value="1"/>
</dbReference>
<dbReference type="InterPro" id="IPR050396">
    <property type="entry name" value="Glycosyltr_51/Transpeptidase"/>
</dbReference>
<keyword evidence="7" id="KW-0808">Transferase</keyword>
<evidence type="ECO:0000313" key="18">
    <source>
        <dbReference type="Proteomes" id="UP001237156"/>
    </source>
</evidence>
<feature type="signal peptide" evidence="13">
    <location>
        <begin position="1"/>
        <end position="24"/>
    </location>
</feature>
<comment type="caution">
    <text evidence="17">The sequence shown here is derived from an EMBL/GenBank/DDBJ whole genome shotgun (WGS) entry which is preliminary data.</text>
</comment>
<dbReference type="Gene3D" id="3.40.710.10">
    <property type="entry name" value="DD-peptidase/beta-lactamase superfamily"/>
    <property type="match status" value="1"/>
</dbReference>